<dbReference type="VEuPathDB" id="MicrosporidiaDB:NAPIS_ORF01887"/>
<name>T0L7S8_9MICR</name>
<dbReference type="HOGENOM" id="CLU_2528046_0_0_1"/>
<keyword evidence="2" id="KW-1185">Reference proteome</keyword>
<protein>
    <submittedName>
        <fullName evidence="1">Uncharacterized protein</fullName>
    </submittedName>
</protein>
<evidence type="ECO:0000313" key="2">
    <source>
        <dbReference type="Proteomes" id="UP000053780"/>
    </source>
</evidence>
<organism evidence="1 2">
    <name type="scientific">Vairimorpha apis BRL 01</name>
    <dbReference type="NCBI Taxonomy" id="1037528"/>
    <lineage>
        <taxon>Eukaryota</taxon>
        <taxon>Fungi</taxon>
        <taxon>Fungi incertae sedis</taxon>
        <taxon>Microsporidia</taxon>
        <taxon>Nosematidae</taxon>
        <taxon>Vairimorpha</taxon>
    </lineage>
</organism>
<dbReference type="OrthoDB" id="2190755at2759"/>
<dbReference type="AlphaFoldDB" id="T0L7S8"/>
<reference evidence="1 2" key="1">
    <citation type="journal article" date="2013" name="BMC Genomics">
        <title>Genome sequencing and comparative genomics of honey bee microsporidia, Nosema apis reveal novel insights into host-parasite interactions.</title>
        <authorList>
            <person name="Chen Yp."/>
            <person name="Pettis J.S."/>
            <person name="Zhao Y."/>
            <person name="Liu X."/>
            <person name="Tallon L.J."/>
            <person name="Sadzewicz L.D."/>
            <person name="Li R."/>
            <person name="Zheng H."/>
            <person name="Huang S."/>
            <person name="Zhang X."/>
            <person name="Hamilton M.C."/>
            <person name="Pernal S.F."/>
            <person name="Melathopoulos A.P."/>
            <person name="Yan X."/>
            <person name="Evans J.D."/>
        </authorList>
    </citation>
    <scope>NUCLEOTIDE SEQUENCE [LARGE SCALE GENOMIC DNA]</scope>
    <source>
        <strain evidence="1 2">BRL 01</strain>
    </source>
</reference>
<dbReference type="EMBL" id="KE647276">
    <property type="protein sequence ID" value="EQB60554.1"/>
    <property type="molecule type" value="Genomic_DNA"/>
</dbReference>
<dbReference type="Proteomes" id="UP000053780">
    <property type="component" value="Unassembled WGS sequence"/>
</dbReference>
<evidence type="ECO:0000313" key="1">
    <source>
        <dbReference type="EMBL" id="EQB60554.1"/>
    </source>
</evidence>
<gene>
    <name evidence="1" type="ORF">NAPIS_ORF01887</name>
</gene>
<accession>T0L7S8</accession>
<proteinExistence type="predicted"/>
<sequence length="84" mass="10308">MDFNLEITKILAKIMQNNMKKKEMQEILYRIIDKMDYILSENDSFENFLELKREYEVLMKDIKHYHIYYRKLVKNCPIRNVTGA</sequence>